<accession>A0A6G0TP23</accession>
<keyword evidence="2" id="KW-1185">Reference proteome</keyword>
<name>A0A6G0TP23_APHGL</name>
<evidence type="ECO:0000313" key="1">
    <source>
        <dbReference type="EMBL" id="KAE9536443.1"/>
    </source>
</evidence>
<proteinExistence type="predicted"/>
<organism evidence="1 2">
    <name type="scientific">Aphis glycines</name>
    <name type="common">Soybean aphid</name>
    <dbReference type="NCBI Taxonomy" id="307491"/>
    <lineage>
        <taxon>Eukaryota</taxon>
        <taxon>Metazoa</taxon>
        <taxon>Ecdysozoa</taxon>
        <taxon>Arthropoda</taxon>
        <taxon>Hexapoda</taxon>
        <taxon>Insecta</taxon>
        <taxon>Pterygota</taxon>
        <taxon>Neoptera</taxon>
        <taxon>Paraneoptera</taxon>
        <taxon>Hemiptera</taxon>
        <taxon>Sternorrhyncha</taxon>
        <taxon>Aphidomorpha</taxon>
        <taxon>Aphidoidea</taxon>
        <taxon>Aphididae</taxon>
        <taxon>Aphidini</taxon>
        <taxon>Aphis</taxon>
        <taxon>Aphis</taxon>
    </lineage>
</organism>
<protein>
    <submittedName>
        <fullName evidence="1">Uncharacterized protein</fullName>
    </submittedName>
</protein>
<sequence length="237" mass="26309">MKQLVPSAAVAGLLAVQTLLMLGTLDFNGSAVQAQESPFELPVQLIGFPVIIVAVKMSNFVKKLAYALSPRDFQKLCFVVERFLSLRQYVCTLYKRTCSPASDNILLHTIAGTYRRKAKRDLEGATSTSAPLSSLDVLKAQEMILKEMGPDACVYEKVCSAYAEAAALAKKDRRSGKVGVDKMDWEKIISGYMETGPAKKKYYMLSVFLGDVLGSPEFCSRIVRKIKRCDVKQVFYH</sequence>
<dbReference type="Proteomes" id="UP000475862">
    <property type="component" value="Unassembled WGS sequence"/>
</dbReference>
<comment type="caution">
    <text evidence="1">The sequence shown here is derived from an EMBL/GenBank/DDBJ whole genome shotgun (WGS) entry which is preliminary data.</text>
</comment>
<dbReference type="EMBL" id="VYZN01000023">
    <property type="protein sequence ID" value="KAE9536443.1"/>
    <property type="molecule type" value="Genomic_DNA"/>
</dbReference>
<evidence type="ECO:0000313" key="2">
    <source>
        <dbReference type="Proteomes" id="UP000475862"/>
    </source>
</evidence>
<dbReference type="AlphaFoldDB" id="A0A6G0TP23"/>
<dbReference type="OrthoDB" id="8174264at2759"/>
<gene>
    <name evidence="1" type="ORF">AGLY_007232</name>
</gene>
<reference evidence="1 2" key="1">
    <citation type="submission" date="2019-08" db="EMBL/GenBank/DDBJ databases">
        <title>The genome of the soybean aphid Biotype 1, its phylome, world population structure and adaptation to the North American continent.</title>
        <authorList>
            <person name="Giordano R."/>
            <person name="Donthu R.K."/>
            <person name="Hernandez A.G."/>
            <person name="Wright C.L."/>
            <person name="Zimin A.V."/>
        </authorList>
    </citation>
    <scope>NUCLEOTIDE SEQUENCE [LARGE SCALE GENOMIC DNA]</scope>
    <source>
        <tissue evidence="1">Whole aphids</tissue>
    </source>
</reference>